<feature type="region of interest" description="Disordered" evidence="1">
    <location>
        <begin position="1241"/>
        <end position="1407"/>
    </location>
</feature>
<organism evidence="3 4">
    <name type="scientific">Rhodopirellula baltica SH28</name>
    <dbReference type="NCBI Taxonomy" id="993517"/>
    <lineage>
        <taxon>Bacteria</taxon>
        <taxon>Pseudomonadati</taxon>
        <taxon>Planctomycetota</taxon>
        <taxon>Planctomycetia</taxon>
        <taxon>Pirellulales</taxon>
        <taxon>Pirellulaceae</taxon>
        <taxon>Rhodopirellula</taxon>
    </lineage>
</organism>
<dbReference type="SUPFAM" id="SSF52540">
    <property type="entry name" value="P-loop containing nucleoside triphosphate hydrolases"/>
    <property type="match status" value="1"/>
</dbReference>
<name>K5E5Y6_RHOBT</name>
<feature type="domain" description="DUF4332" evidence="2">
    <location>
        <begin position="1059"/>
        <end position="1180"/>
    </location>
</feature>
<feature type="compositionally biased region" description="Basic and acidic residues" evidence="1">
    <location>
        <begin position="1348"/>
        <end position="1407"/>
    </location>
</feature>
<dbReference type="Pfam" id="PF14229">
    <property type="entry name" value="DUF4332"/>
    <property type="match status" value="2"/>
</dbReference>
<sequence>MLLDRIEIDNHGPLNRVELGPLSHHLNVVLGPIGSGKTAISRFIRDSLVSRQYPNGMLSGSTGRVVWVDNNGWVHCRREADGTSNGRRTVEFEPRSETTAAWEGYHDGWFGNQDDVVPTKNSTTMAARALRSVQMPESIVDGVMVDTTVTSVSRVVAACIQSGLDREGLAALPYESETARYTHNHHAYSNSVQSGESVHSFTESDDRRRRALRSELADVEAQLAALPSQDLKASDWYGSTWDESSQWNEANLRAEQIQRELADIQRQRGECVRLRDSLTARRSVILAHRSRAARYESVHAERHRQHTQRLHELHTQADSLRARAAGLKRWIADLDAKAYSAPGSTTRPYAYGIDPLAYGTTHRDHYTGNGYLTTDLRYAAKLSATELRDQLRLADSEIIQLRRTLAEIRGLRDSIANARQHAYSVDIDGISNRRYDHFINAIDHYSVDHAWDDFYRDAYRPLHQIDDIDLRINSATQQIDWLLNRIERETVATAAGSVDPVTFEPLRGAWNRQSSLASTLRQIRTELRRSPYVVGDHVDNVTRQLADTLDQLLRDRARIVEELAASRSELHDFVTITGHHPDWMAERGARLSELHQTETQLRSVLDESARVRRSLRTLPIVDADYPIGMPETAFDLAAVDDRLGQIDRELQALATRQHELELAPVPRPIRPAARPVVRNTRRAELLRRRDELITELNRYRPATRAESSLVELASRWLVRLSGGRHRRVTWTTSAVNVDPHTLQRSEAEHRFTNTRSIAAGRQVHVRIDDQDEMSLPGVTRAIVAMAVRMAAGELMDRTGRSVPLILETHRELFTAVDSRTDLHGLNDAFRPWTAEGVTGDAIASALSDYASPGRQIVLLTSHEPLASSLSRSGARTFRLHASRIVHANQPVWRNGRRHDRYVGPHGLDNQTELGTGERSRWFNGTSADVNHEFEAAYRETAGLDEDQWAGGPTAIHGSTTGPVQHAVYPAASVHANANGATHNGFVPSHPASATDHAPSGTAYRDGYYYADQTTSTIPVATNATTEHGVVANGHTSESEVNETPFFLTVDSPIDSAPSIDGVAAARLRRIGISHITHLMSQDSNRLADTLGLAGVDARTIRRWQSECRLMCRVPQLRGFDARVLVGCGVTDPAQLAAIHPSDLLDQVKTFLATERGQRILLSGSSYELSRITSWIASANQTAHVRTRARTVNGRTLNGRSRSTRSLNGTSINGRHVIDHDLDLRDDYDDDSFDQERYEVEAARRGRQLANEMQSLRESKRGEGERTRTRTLRSRSSESGRSSRTRTSSRSSSSTRTRNGSSSANGSGNGNGYGNGSGSGNGSGIGNGSGNGNGSGTGRANRSQGVVSMRDHESNRGQRSSRTERDSRGEREPRAEREARGERESRSNRYERGEREERSSDRDSSKTTELRFYLERASDVVDAPSIGPRMAERLNEIGIYTVDDLLKSNPEKVAEQLNHRRVEAETVLAWQQQTTLVCRVPMMRGHDAQFLVAAGVTSAEELAEQNPVTLFGEVDAIAHSREGKRIARGGKLPDLEEVTEWVTYAAQHRSLQAA</sequence>
<dbReference type="RefSeq" id="WP_007333082.1">
    <property type="nucleotide sequence ID" value="NZ_AMCW01000100.1"/>
</dbReference>
<dbReference type="PATRIC" id="fig|993517.3.peg.3722"/>
<dbReference type="Gene3D" id="1.10.150.20">
    <property type="entry name" value="5' to 3' exonuclease, C-terminal subdomain"/>
    <property type="match status" value="1"/>
</dbReference>
<dbReference type="PANTHER" id="PTHR31294">
    <property type="match status" value="1"/>
</dbReference>
<accession>K5E5Y6</accession>
<dbReference type="InterPro" id="IPR027417">
    <property type="entry name" value="P-loop_NTPase"/>
</dbReference>
<gene>
    <name evidence="3" type="ORF">RBSH_03435</name>
</gene>
<proteinExistence type="predicted"/>
<evidence type="ECO:0000313" key="4">
    <source>
        <dbReference type="Proteomes" id="UP000007993"/>
    </source>
</evidence>
<protein>
    <recommendedName>
        <fullName evidence="2">DUF4332 domain-containing protein</fullName>
    </recommendedName>
</protein>
<evidence type="ECO:0000259" key="2">
    <source>
        <dbReference type="Pfam" id="PF14229"/>
    </source>
</evidence>
<dbReference type="PANTHER" id="PTHR31294:SF8">
    <property type="entry name" value="KERATIN-ASSOCIATED PROTEIN 21-1-RELATED"/>
    <property type="match status" value="1"/>
</dbReference>
<comment type="caution">
    <text evidence="3">The sequence shown here is derived from an EMBL/GenBank/DDBJ whole genome shotgun (WGS) entry which is preliminary data.</text>
</comment>
<dbReference type="InterPro" id="IPR025567">
    <property type="entry name" value="DUF4332"/>
</dbReference>
<feature type="domain" description="DUF4332" evidence="2">
    <location>
        <begin position="1423"/>
        <end position="1546"/>
    </location>
</feature>
<feature type="compositionally biased region" description="Gly residues" evidence="1">
    <location>
        <begin position="1306"/>
        <end position="1336"/>
    </location>
</feature>
<feature type="region of interest" description="Disordered" evidence="1">
    <location>
        <begin position="1192"/>
        <end position="1212"/>
    </location>
</feature>
<reference evidence="3 4" key="1">
    <citation type="journal article" date="2013" name="Mar. Genomics">
        <title>Expression of sulfatases in Rhodopirellula baltica and the diversity of sulfatases in the genus Rhodopirellula.</title>
        <authorList>
            <person name="Wegner C.E."/>
            <person name="Richter-Heitmann T."/>
            <person name="Klindworth A."/>
            <person name="Klockow C."/>
            <person name="Richter M."/>
            <person name="Achstetter T."/>
            <person name="Glockner F.O."/>
            <person name="Harder J."/>
        </authorList>
    </citation>
    <scope>NUCLEOTIDE SEQUENCE [LARGE SCALE GENOMIC DNA]</scope>
    <source>
        <strain evidence="3 4">SH28</strain>
    </source>
</reference>
<dbReference type="Gene3D" id="3.40.50.300">
    <property type="entry name" value="P-loop containing nucleotide triphosphate hydrolases"/>
    <property type="match status" value="1"/>
</dbReference>
<feature type="compositionally biased region" description="Basic and acidic residues" evidence="1">
    <location>
        <begin position="1254"/>
        <end position="1267"/>
    </location>
</feature>
<dbReference type="Proteomes" id="UP000007993">
    <property type="component" value="Unassembled WGS sequence"/>
</dbReference>
<evidence type="ECO:0000256" key="1">
    <source>
        <dbReference type="SAM" id="MobiDB-lite"/>
    </source>
</evidence>
<feature type="compositionally biased region" description="Low complexity" evidence="1">
    <location>
        <begin position="1276"/>
        <end position="1305"/>
    </location>
</feature>
<evidence type="ECO:0000313" key="3">
    <source>
        <dbReference type="EMBL" id="EKK01196.1"/>
    </source>
</evidence>
<dbReference type="EMBL" id="AMCW01000100">
    <property type="protein sequence ID" value="EKK01196.1"/>
    <property type="molecule type" value="Genomic_DNA"/>
</dbReference>